<dbReference type="Proteomes" id="UP000005013">
    <property type="component" value="Chromosome"/>
</dbReference>
<name>I0EUL6_HELCM</name>
<dbReference type="EMBL" id="CP003481">
    <property type="protein sequence ID" value="AFI06635.1"/>
    <property type="molecule type" value="Genomic_DNA"/>
</dbReference>
<protein>
    <submittedName>
        <fullName evidence="1">Uncharacterized protein</fullName>
    </submittedName>
</protein>
<proteinExistence type="predicted"/>
<accession>I0EUL6</accession>
<organism evidence="1 2">
    <name type="scientific">Helicobacter cetorum (strain ATCC BAA-540 / CCUG 52418 / MIT 99-5656)</name>
    <dbReference type="NCBI Taxonomy" id="1163745"/>
    <lineage>
        <taxon>Bacteria</taxon>
        <taxon>Pseudomonadati</taxon>
        <taxon>Campylobacterota</taxon>
        <taxon>Epsilonproteobacteria</taxon>
        <taxon>Campylobacterales</taxon>
        <taxon>Helicobacteraceae</taxon>
        <taxon>Helicobacter</taxon>
    </lineage>
</organism>
<dbReference type="STRING" id="1163745.HCD_08255"/>
<dbReference type="PATRIC" id="fig|1163745.3.peg.1752"/>
<sequence length="162" mass="18893">MESRIDELSAKIDALLEQQEKVMVLLESSLKARAWITPQEALLTGFKQHNNILELEANELELAPEISQEDEEKRLCVLKHLGHIDITKNKQEPHFKKDCIEFIQKFNIQKSIIITALYNLKGIKPTKKEIARQLQKLYVWERRYSKGGMDALKDRRGRPLKS</sequence>
<dbReference type="OrthoDB" id="5324336at2"/>
<reference evidence="1 2" key="1">
    <citation type="journal article" date="2013" name="PLoS ONE">
        <title>Sequence Divergence and Conservation in Genomes ofHelicobacter cetorum Strains from a Dolphin and a Whale.</title>
        <authorList>
            <person name="Kersulyte D."/>
            <person name="Rossi M."/>
            <person name="Berg D.E."/>
        </authorList>
    </citation>
    <scope>NUCLEOTIDE SEQUENCE [LARGE SCALE GENOMIC DNA]</scope>
    <source>
        <strain evidence="1 2">MIT 99-5656</strain>
    </source>
</reference>
<dbReference type="RefSeq" id="WP_014660100.1">
    <property type="nucleotide sequence ID" value="NC_017735.1"/>
</dbReference>
<dbReference type="HOGENOM" id="CLU_143415_0_0_7"/>
<evidence type="ECO:0000313" key="2">
    <source>
        <dbReference type="Proteomes" id="UP000005013"/>
    </source>
</evidence>
<dbReference type="KEGG" id="hcm:HCD_08255"/>
<evidence type="ECO:0000313" key="1">
    <source>
        <dbReference type="EMBL" id="AFI06635.1"/>
    </source>
</evidence>
<dbReference type="AlphaFoldDB" id="I0EUL6"/>
<keyword evidence="2" id="KW-1185">Reference proteome</keyword>
<gene>
    <name evidence="1" type="ordered locus">HCD_08255</name>
</gene>